<feature type="signal peptide" evidence="2">
    <location>
        <begin position="1"/>
        <end position="23"/>
    </location>
</feature>
<comment type="caution">
    <text evidence="3">The sequence shown here is derived from an EMBL/GenBank/DDBJ whole genome shotgun (WGS) entry which is preliminary data.</text>
</comment>
<dbReference type="AlphaFoldDB" id="A0A226E8T9"/>
<feature type="chain" id="PRO_5012872535" evidence="2">
    <location>
        <begin position="24"/>
        <end position="365"/>
    </location>
</feature>
<keyword evidence="4" id="KW-1185">Reference proteome</keyword>
<proteinExistence type="predicted"/>
<sequence length="365" mass="41480">MGTFRLPVIWIIFYTWGSMDCFAQTWWRCNSGDEETSACFDKHFDGWGYYRSNPDWCLLGDSSLNTSSFEGCCGKNGSTKSKDIFTAYNNIIDYLDADIKSKLVHEIVLARNLDCSQIEQWGCQTISNGTYETNDTKSLNCSIKIQTDGTSREDNVTSGLNCLRYKNKVTCQIEGQSVLEKFKNCCGDDQSIFREVLPINFDHRAKIESDDLAEYKRVSASDVVYSCLNRNGRSYDITPICGQLTNSSHCWSGSDGRVWCHLEKKKKTIQWLGVKWNVIFWFKRCCGGGDKWRDKLASEVAPQEDIALTTKKKVPVIKVMTCTTTMATTSKPSSRPVQRVRSTTSKPGVTSTRESFRNRPHRGHY</sequence>
<organism evidence="3 4">
    <name type="scientific">Folsomia candida</name>
    <name type="common">Springtail</name>
    <dbReference type="NCBI Taxonomy" id="158441"/>
    <lineage>
        <taxon>Eukaryota</taxon>
        <taxon>Metazoa</taxon>
        <taxon>Ecdysozoa</taxon>
        <taxon>Arthropoda</taxon>
        <taxon>Hexapoda</taxon>
        <taxon>Collembola</taxon>
        <taxon>Entomobryomorpha</taxon>
        <taxon>Isotomoidea</taxon>
        <taxon>Isotomidae</taxon>
        <taxon>Proisotominae</taxon>
        <taxon>Folsomia</taxon>
    </lineage>
</organism>
<evidence type="ECO:0000256" key="1">
    <source>
        <dbReference type="SAM" id="MobiDB-lite"/>
    </source>
</evidence>
<feature type="region of interest" description="Disordered" evidence="1">
    <location>
        <begin position="327"/>
        <end position="365"/>
    </location>
</feature>
<dbReference type="Proteomes" id="UP000198287">
    <property type="component" value="Unassembled WGS sequence"/>
</dbReference>
<dbReference type="EMBL" id="LNIX01000005">
    <property type="protein sequence ID" value="OXA53474.1"/>
    <property type="molecule type" value="Genomic_DNA"/>
</dbReference>
<protein>
    <submittedName>
        <fullName evidence="3">Uncharacterized protein</fullName>
    </submittedName>
</protein>
<evidence type="ECO:0000313" key="4">
    <source>
        <dbReference type="Proteomes" id="UP000198287"/>
    </source>
</evidence>
<accession>A0A226E8T9</accession>
<gene>
    <name evidence="3" type="ORF">Fcan01_11102</name>
</gene>
<keyword evidence="2" id="KW-0732">Signal</keyword>
<evidence type="ECO:0000256" key="2">
    <source>
        <dbReference type="SAM" id="SignalP"/>
    </source>
</evidence>
<reference evidence="3 4" key="1">
    <citation type="submission" date="2015-12" db="EMBL/GenBank/DDBJ databases">
        <title>The genome of Folsomia candida.</title>
        <authorList>
            <person name="Faddeeva A."/>
            <person name="Derks M.F."/>
            <person name="Anvar Y."/>
            <person name="Smit S."/>
            <person name="Van Straalen N."/>
            <person name="Roelofs D."/>
        </authorList>
    </citation>
    <scope>NUCLEOTIDE SEQUENCE [LARGE SCALE GENOMIC DNA]</scope>
    <source>
        <strain evidence="3 4">VU population</strain>
        <tissue evidence="3">Whole body</tissue>
    </source>
</reference>
<name>A0A226E8T9_FOLCA</name>
<feature type="compositionally biased region" description="Polar residues" evidence="1">
    <location>
        <begin position="330"/>
        <end position="353"/>
    </location>
</feature>
<evidence type="ECO:0000313" key="3">
    <source>
        <dbReference type="EMBL" id="OXA53474.1"/>
    </source>
</evidence>